<proteinExistence type="predicted"/>
<feature type="region of interest" description="Disordered" evidence="3">
    <location>
        <begin position="1"/>
        <end position="22"/>
    </location>
</feature>
<evidence type="ECO:0000313" key="6">
    <source>
        <dbReference type="Proteomes" id="UP000242188"/>
    </source>
</evidence>
<evidence type="ECO:0000259" key="4">
    <source>
        <dbReference type="PROSITE" id="PS50011"/>
    </source>
</evidence>
<keyword evidence="6" id="KW-1185">Reference proteome</keyword>
<dbReference type="GO" id="GO:0004672">
    <property type="term" value="F:protein kinase activity"/>
    <property type="evidence" value="ECO:0007669"/>
    <property type="project" value="InterPro"/>
</dbReference>
<organism evidence="5 6">
    <name type="scientific">Mizuhopecten yessoensis</name>
    <name type="common">Japanese scallop</name>
    <name type="synonym">Patinopecten yessoensis</name>
    <dbReference type="NCBI Taxonomy" id="6573"/>
    <lineage>
        <taxon>Eukaryota</taxon>
        <taxon>Metazoa</taxon>
        <taxon>Spiralia</taxon>
        <taxon>Lophotrochozoa</taxon>
        <taxon>Mollusca</taxon>
        <taxon>Bivalvia</taxon>
        <taxon>Autobranchia</taxon>
        <taxon>Pteriomorphia</taxon>
        <taxon>Pectinida</taxon>
        <taxon>Pectinoidea</taxon>
        <taxon>Pectinidae</taxon>
        <taxon>Mizuhopecten</taxon>
    </lineage>
</organism>
<dbReference type="InterPro" id="IPR001245">
    <property type="entry name" value="Ser-Thr/Tyr_kinase_cat_dom"/>
</dbReference>
<accession>A0A210R2K0</accession>
<name>A0A210R2K0_MIZYE</name>
<dbReference type="GO" id="GO:0005524">
    <property type="term" value="F:ATP binding"/>
    <property type="evidence" value="ECO:0007669"/>
    <property type="project" value="UniProtKB-KW"/>
</dbReference>
<dbReference type="EMBL" id="NEDP02000736">
    <property type="protein sequence ID" value="OWF55207.1"/>
    <property type="molecule type" value="Genomic_DNA"/>
</dbReference>
<feature type="domain" description="Protein kinase" evidence="4">
    <location>
        <begin position="449"/>
        <end position="728"/>
    </location>
</feature>
<reference evidence="5 6" key="1">
    <citation type="journal article" date="2017" name="Nat. Ecol. Evol.">
        <title>Scallop genome provides insights into evolution of bilaterian karyotype and development.</title>
        <authorList>
            <person name="Wang S."/>
            <person name="Zhang J."/>
            <person name="Jiao W."/>
            <person name="Li J."/>
            <person name="Xun X."/>
            <person name="Sun Y."/>
            <person name="Guo X."/>
            <person name="Huan P."/>
            <person name="Dong B."/>
            <person name="Zhang L."/>
            <person name="Hu X."/>
            <person name="Sun X."/>
            <person name="Wang J."/>
            <person name="Zhao C."/>
            <person name="Wang Y."/>
            <person name="Wang D."/>
            <person name="Huang X."/>
            <person name="Wang R."/>
            <person name="Lv J."/>
            <person name="Li Y."/>
            <person name="Zhang Z."/>
            <person name="Liu B."/>
            <person name="Lu W."/>
            <person name="Hui Y."/>
            <person name="Liang J."/>
            <person name="Zhou Z."/>
            <person name="Hou R."/>
            <person name="Li X."/>
            <person name="Liu Y."/>
            <person name="Li H."/>
            <person name="Ning X."/>
            <person name="Lin Y."/>
            <person name="Zhao L."/>
            <person name="Xing Q."/>
            <person name="Dou J."/>
            <person name="Li Y."/>
            <person name="Mao J."/>
            <person name="Guo H."/>
            <person name="Dou H."/>
            <person name="Li T."/>
            <person name="Mu C."/>
            <person name="Jiang W."/>
            <person name="Fu Q."/>
            <person name="Fu X."/>
            <person name="Miao Y."/>
            <person name="Liu J."/>
            <person name="Yu Q."/>
            <person name="Li R."/>
            <person name="Liao H."/>
            <person name="Li X."/>
            <person name="Kong Y."/>
            <person name="Jiang Z."/>
            <person name="Chourrout D."/>
            <person name="Li R."/>
            <person name="Bao Z."/>
        </authorList>
    </citation>
    <scope>NUCLEOTIDE SEQUENCE [LARGE SCALE GENOMIC DNA]</scope>
    <source>
        <strain evidence="5 6">PY_sf001</strain>
    </source>
</reference>
<dbReference type="Pfam" id="PF07714">
    <property type="entry name" value="PK_Tyr_Ser-Thr"/>
    <property type="match status" value="2"/>
</dbReference>
<sequence>MGDFDMWSGSGPPLPSRTDLHHSSDHLYLQEDDEMETYEDFSEGEMFHKFFKINEKPEEEGTDSGVYASEDVCKSKLLGDQDLSNIIRCINTAETKTASGMITHVHTHTIPKAVSECDVETLALLLDCDHKAIESRVARVMTELLIQTDMRTHNYEKLLSSLNALFPVLQKRAMCPESTIGIQPVVILVLLVLHHQSLNHPDRKAISDSTRDNLQNYIDIMDTFSTLDSSPTVSNLRQSLRMILTSFQEVLKTTKMSHLQLGNFSEELHDGRHRKRLSKDFLKMSTLEHYSLILGVIVQISKFPGTMDTLDFFCTCVVSVLDFYKKKTNGDKHIYGLLLLTTRAIVSTLEKRHMKQTSDSTRCSLQEKLCEILQMIVCSSKIKSEIRQALQQEVAILMFHETGTIVKKVSEILKKNTSFSLNDTLLRYLTRTLESLSFSSHSTAIENSFLRWQTLQGTIVGHIHVSTQVFLPARESLLNGTFYIDTYRQSASKVPQTAEHYNSLKVLKKLSAYGPNEHVQRLFAFQTEPLPLFYMTETLQETKLSSYLLAHRKDRNWISDKMLGLISLGAVKALRFLHDAGLVHRNIVADSFRCRDQTVVLSEFSIAKTLPRESDELEDHSMQVTVDIPIRWSSYESLCEDEFSHSSDVWMFGQLLYEIFTHGCHPYTDIYGYDLDDVMDIVLFHDLKPKWWPCIPLAIHNVIVECVRASPPERTSLQSAQEDIERWMETTKRNTSHSGNITFTNRGSLYPELNQLQQDKPERGTTMKLRQLKSLDGNVKALYYNTLMKQKVQTNTLKITESDLTAPDHPVIRQEGIYLHIEEPVSQKFIDGPLDRMKADSDFATKQHIVNFPPQKKSLESTVKNGITHTLLYRCFKGKCLLDIALENLFGDPADAENEEAYANIIKEAVSFVSEMHKKKWILRDICCSTLFKSKAKGKVFMPRIGRFLKCRSAVSCVTDTCTNTDDRRNWMPVEVLQHKAYSPASDVYMLAMTVYEFYASASLSKTTPIVNRLEAVPFATLDPKKLLDNLLREEIPNQPTSCPEWIYRLLKPCWNRDPTRRPSAQSLLADVEAMEKFSDDMF</sequence>
<evidence type="ECO:0000256" key="2">
    <source>
        <dbReference type="ARBA" id="ARBA00022840"/>
    </source>
</evidence>
<keyword evidence="5" id="KW-0418">Kinase</keyword>
<keyword evidence="2" id="KW-0067">ATP-binding</keyword>
<dbReference type="SUPFAM" id="SSF56112">
    <property type="entry name" value="Protein kinase-like (PK-like)"/>
    <property type="match status" value="2"/>
</dbReference>
<dbReference type="PANTHER" id="PTHR24418">
    <property type="entry name" value="TYROSINE-PROTEIN KINASE"/>
    <property type="match status" value="1"/>
</dbReference>
<dbReference type="Gene3D" id="1.10.510.10">
    <property type="entry name" value="Transferase(Phosphotransferase) domain 1"/>
    <property type="match status" value="2"/>
</dbReference>
<dbReference type="InterPro" id="IPR000719">
    <property type="entry name" value="Prot_kinase_dom"/>
</dbReference>
<gene>
    <name evidence="5" type="ORF">KP79_PYT21953</name>
</gene>
<keyword evidence="5" id="KW-0808">Transferase</keyword>
<protein>
    <submittedName>
        <fullName evidence="5">Tyrosine-protein kinase FRK</fullName>
    </submittedName>
</protein>
<dbReference type="OrthoDB" id="6147007at2759"/>
<feature type="domain" description="Protein kinase" evidence="4">
    <location>
        <begin position="727"/>
        <end position="1078"/>
    </location>
</feature>
<keyword evidence="1" id="KW-0547">Nucleotide-binding</keyword>
<dbReference type="PROSITE" id="PS50011">
    <property type="entry name" value="PROTEIN_KINASE_DOM"/>
    <property type="match status" value="2"/>
</dbReference>
<dbReference type="STRING" id="6573.A0A210R2K0"/>
<dbReference type="InterPro" id="IPR050198">
    <property type="entry name" value="Non-receptor_tyrosine_kinases"/>
</dbReference>
<evidence type="ECO:0000256" key="3">
    <source>
        <dbReference type="SAM" id="MobiDB-lite"/>
    </source>
</evidence>
<comment type="caution">
    <text evidence="5">The sequence shown here is derived from an EMBL/GenBank/DDBJ whole genome shotgun (WGS) entry which is preliminary data.</text>
</comment>
<dbReference type="AlphaFoldDB" id="A0A210R2K0"/>
<evidence type="ECO:0000256" key="1">
    <source>
        <dbReference type="ARBA" id="ARBA00022741"/>
    </source>
</evidence>
<dbReference type="InterPro" id="IPR011009">
    <property type="entry name" value="Kinase-like_dom_sf"/>
</dbReference>
<dbReference type="Proteomes" id="UP000242188">
    <property type="component" value="Unassembled WGS sequence"/>
</dbReference>
<evidence type="ECO:0000313" key="5">
    <source>
        <dbReference type="EMBL" id="OWF55207.1"/>
    </source>
</evidence>